<evidence type="ECO:0000313" key="2">
    <source>
        <dbReference type="EMBL" id="QLL31995.1"/>
    </source>
</evidence>
<accession>A0A7G3ZEQ9</accession>
<keyword evidence="3" id="KW-1185">Reference proteome</keyword>
<proteinExistence type="predicted"/>
<dbReference type="GeneID" id="59325132"/>
<feature type="compositionally biased region" description="Polar residues" evidence="1">
    <location>
        <begin position="43"/>
        <end position="53"/>
    </location>
</feature>
<dbReference type="Pfam" id="PF12856">
    <property type="entry name" value="ANAPC9"/>
    <property type="match status" value="1"/>
</dbReference>
<name>A0A7G3ZEQ9_9SACH</name>
<organism evidence="2 3">
    <name type="scientific">Torulaspora globosa</name>
    <dbReference type="NCBI Taxonomy" id="48254"/>
    <lineage>
        <taxon>Eukaryota</taxon>
        <taxon>Fungi</taxon>
        <taxon>Dikarya</taxon>
        <taxon>Ascomycota</taxon>
        <taxon>Saccharomycotina</taxon>
        <taxon>Saccharomycetes</taxon>
        <taxon>Saccharomycetales</taxon>
        <taxon>Saccharomycetaceae</taxon>
        <taxon>Torulaspora</taxon>
    </lineage>
</organism>
<evidence type="ECO:0000313" key="3">
    <source>
        <dbReference type="Proteomes" id="UP000515788"/>
    </source>
</evidence>
<dbReference type="RefSeq" id="XP_037138670.1">
    <property type="nucleotide sequence ID" value="XM_037282775.1"/>
</dbReference>
<protein>
    <submittedName>
        <fullName evidence="2">Uncharacterized protein</fullName>
    </submittedName>
</protein>
<feature type="region of interest" description="Disordered" evidence="1">
    <location>
        <begin position="1"/>
        <end position="54"/>
    </location>
</feature>
<sequence>MPRGTEANGDTAGDEDSSNHSRSHFQLPSLPSWRTPKVEAGQYNHSGKNNYTTPLRRPSSLLVYHSHQNQNLHEDLEQPELKDGLLDILSARYSSETEYDYQPLSRKPLLAESKIRGFLQSERAAHCLIFHKEGHAEDTESYRPDIDWECGEVDPDQETGEAGPLLQSVPGCNEDELSLLLNRNFMSQRPNVRKYDEILSRKVNGLKRFWGDSDLTTTLSRKHIHEQYRHLTDEWTMISLTKLRLKSLHSESLRTPEDATFSQRPEDYNT</sequence>
<dbReference type="AlphaFoldDB" id="A0A7G3ZEQ9"/>
<dbReference type="OrthoDB" id="4061647at2759"/>
<dbReference type="GO" id="GO:0005680">
    <property type="term" value="C:anaphase-promoting complex"/>
    <property type="evidence" value="ECO:0007669"/>
    <property type="project" value="InterPro"/>
</dbReference>
<dbReference type="EMBL" id="CP059248">
    <property type="protein sequence ID" value="QLL31995.1"/>
    <property type="molecule type" value="Genomic_DNA"/>
</dbReference>
<evidence type="ECO:0000256" key="1">
    <source>
        <dbReference type="SAM" id="MobiDB-lite"/>
    </source>
</evidence>
<gene>
    <name evidence="2" type="ORF">HG536_0C01630</name>
</gene>
<dbReference type="Proteomes" id="UP000515788">
    <property type="component" value="Chromosome 3"/>
</dbReference>
<reference evidence="2 3" key="1">
    <citation type="submission" date="2020-06" db="EMBL/GenBank/DDBJ databases">
        <title>The yeast mating-type switching endonuclease HO is a domesticated member of an unorthodox homing genetic element family.</title>
        <authorList>
            <person name="Coughlan A.Y."/>
            <person name="Lombardi L."/>
            <person name="Braun-Galleani S."/>
            <person name="Martos A.R."/>
            <person name="Galeote V."/>
            <person name="Bigey F."/>
            <person name="Dequin S."/>
            <person name="Byrne K.P."/>
            <person name="Wolfe K.H."/>
        </authorList>
    </citation>
    <scope>NUCLEOTIDE SEQUENCE [LARGE SCALE GENOMIC DNA]</scope>
    <source>
        <strain evidence="2 3">CBS764</strain>
    </source>
</reference>
<dbReference type="InterPro" id="IPR024274">
    <property type="entry name" value="APC9"/>
</dbReference>
<dbReference type="KEGG" id="tgb:HG536_0C01630"/>